<dbReference type="Gene3D" id="1.10.510.40">
    <property type="match status" value="1"/>
</dbReference>
<dbReference type="Pfam" id="PF06276">
    <property type="entry name" value="FhuF"/>
    <property type="match status" value="1"/>
</dbReference>
<evidence type="ECO:0000313" key="4">
    <source>
        <dbReference type="Proteomes" id="UP000095229"/>
    </source>
</evidence>
<reference evidence="3 4" key="1">
    <citation type="submission" date="2016-02" db="EMBL/GenBank/DDBJ databases">
        <title>Secondary metabolites in Legionella.</title>
        <authorList>
            <person name="Tobias N.J."/>
            <person name="Bode H.B."/>
        </authorList>
    </citation>
    <scope>NUCLEOTIDE SEQUENCE [LARGE SCALE GENOMIC DNA]</scope>
    <source>
        <strain evidence="3 4">DSM 19216</strain>
    </source>
</reference>
<dbReference type="PATRIC" id="fig|45071.6.peg.2582"/>
<dbReference type="PANTHER" id="PTHR34384">
    <property type="entry name" value="L-2,3-DIAMINOPROPANOATE--CITRATE LIGASE"/>
    <property type="match status" value="1"/>
</dbReference>
<evidence type="ECO:0000259" key="1">
    <source>
        <dbReference type="Pfam" id="PF04183"/>
    </source>
</evidence>
<feature type="domain" description="Aerobactin siderophore biosynthesis IucA/IucC N-terminal" evidence="1">
    <location>
        <begin position="174"/>
        <end position="409"/>
    </location>
</feature>
<sequence length="612" mass="70824">MILIFIDLYDLGTGQKVVSMNNNLSYKTIKRVVGMILSSSQVNELSAQLRSLLLDTDFPVSSKQMERFLFASYQQCFNRLKRAAFSEGLIDKKVTSQSIATYLDLLKIYSKNRKIHFKNWHSLSEELNESIANQALALAYQYQWHKKIRQQAKGYSDLWSWLIEQFDQQQVLNFLEQWGCMGHPSHPNFRAKIGFNRREVLQYSPEFNSEVTICWAAIHHSLAFTSTSKSVFHWLFSNHFPKEYTLWSESLRFKKLKTEDYYPLPIHPWQWANKLQALTKPLFDGHQFIVNPVYQQTKPSMSFRTMMPLAKHGPHLKLAVGVHTTSSLRTVSPASVSNSSSLSQWLNELLAQNQYYRGQLFLARDLAGINTLHPSIPDNEKKHLALIVRENPLQWIRLNQKLVPVASLFKRSPISQRSLLSELIELSQSNPVSYFTDYCRCVLTSQLHLLLCYGIALEAHQQNTLIIFQANRPSGVVIRDLGGIKICSHPLYEKVIKPSLHPDSTITCTGLSELSDKFIHGNLLSNLAYGIDCLSVDYKLSKPILWQKVRQILDHILEELRTETVPQIHHWHRKKLLVEPWQQKCLLAMRLHENQNQDLFSIIRNPLSRNYA</sequence>
<dbReference type="Proteomes" id="UP000095229">
    <property type="component" value="Unassembled WGS sequence"/>
</dbReference>
<protein>
    <submittedName>
        <fullName evidence="3">Aerobactin synthase</fullName>
    </submittedName>
</protein>
<dbReference type="InterPro" id="IPR037455">
    <property type="entry name" value="LucA/IucC-like"/>
</dbReference>
<dbReference type="Gene3D" id="6.10.250.3370">
    <property type="match status" value="1"/>
</dbReference>
<feature type="domain" description="Aerobactin siderophore biosynthesis IucA/IucC-like C-terminal" evidence="2">
    <location>
        <begin position="434"/>
        <end position="597"/>
    </location>
</feature>
<dbReference type="EMBL" id="LSOG01000051">
    <property type="protein sequence ID" value="OEH47306.1"/>
    <property type="molecule type" value="Genomic_DNA"/>
</dbReference>
<organism evidence="3 4">
    <name type="scientific">Legionella parisiensis</name>
    <dbReference type="NCBI Taxonomy" id="45071"/>
    <lineage>
        <taxon>Bacteria</taxon>
        <taxon>Pseudomonadati</taxon>
        <taxon>Pseudomonadota</taxon>
        <taxon>Gammaproteobacteria</taxon>
        <taxon>Legionellales</taxon>
        <taxon>Legionellaceae</taxon>
        <taxon>Legionella</taxon>
    </lineage>
</organism>
<dbReference type="InterPro" id="IPR007310">
    <property type="entry name" value="Aerobactin_biosyn_IucA/IucC_N"/>
</dbReference>
<accession>A0A1E5JRZ6</accession>
<dbReference type="InterPro" id="IPR022770">
    <property type="entry name" value="IucA/IucC-like_C"/>
</dbReference>
<dbReference type="AlphaFoldDB" id="A0A1E5JRZ6"/>
<name>A0A1E5JRZ6_9GAMM</name>
<comment type="caution">
    <text evidence="3">The sequence shown here is derived from an EMBL/GenBank/DDBJ whole genome shotgun (WGS) entry which is preliminary data.</text>
</comment>
<gene>
    <name evidence="3" type="primary">iucC</name>
    <name evidence="3" type="ORF">lpari_01788</name>
</gene>
<dbReference type="STRING" id="45071.Lpar_2401"/>
<dbReference type="GO" id="GO:0019290">
    <property type="term" value="P:siderophore biosynthetic process"/>
    <property type="evidence" value="ECO:0007669"/>
    <property type="project" value="InterPro"/>
</dbReference>
<dbReference type="Pfam" id="PF04183">
    <property type="entry name" value="IucA_IucC"/>
    <property type="match status" value="1"/>
</dbReference>
<evidence type="ECO:0000313" key="3">
    <source>
        <dbReference type="EMBL" id="OEH47306.1"/>
    </source>
</evidence>
<proteinExistence type="predicted"/>
<evidence type="ECO:0000259" key="2">
    <source>
        <dbReference type="Pfam" id="PF06276"/>
    </source>
</evidence>
<keyword evidence="4" id="KW-1185">Reference proteome</keyword>
<dbReference type="GO" id="GO:0016881">
    <property type="term" value="F:acid-amino acid ligase activity"/>
    <property type="evidence" value="ECO:0007669"/>
    <property type="project" value="UniProtKB-ARBA"/>
</dbReference>